<reference evidence="1" key="1">
    <citation type="submission" date="2021-07" db="EMBL/GenBank/DDBJ databases">
        <title>Zhongshania sp. CAU 1632 isolated from seawater.</title>
        <authorList>
            <person name="Kim W."/>
        </authorList>
    </citation>
    <scope>NUCLEOTIDE SEQUENCE</scope>
    <source>
        <strain evidence="1">CAU 1632</strain>
    </source>
</reference>
<dbReference type="Pfam" id="PF11828">
    <property type="entry name" value="DUF3348"/>
    <property type="match status" value="1"/>
</dbReference>
<accession>A0ABS6VV35</accession>
<gene>
    <name evidence="1" type="ORF">KXJ70_15245</name>
</gene>
<sequence length="263" mass="29576">MNPIPVTSSRLQRVFIDLAVVNAEFSSKQFADKLGELISLSDAIVLAESLRSLKKKPFVAAPSTEQPTELFMQARAGMLAFIINSFVLEGDEAPGESASAFILPRPNRDTLDDPDAGFVAYQRFYSLHQSEMDHRVATLRRQLQKIMQGTSPELAQLASLDGSMADTMADFSRRVFAGVPHLLAKRFYFLNQQYRQARAENSQFNEAVSNSVQDETARWLQKGGWLDRFIREMQAVLLAELELRLMPVLGLIEALEFEVETTQ</sequence>
<protein>
    <submittedName>
        <fullName evidence="1">DUF3348 domain-containing protein</fullName>
    </submittedName>
</protein>
<organism evidence="1 2">
    <name type="scientific">Zhongshania aquimaris</name>
    <dbReference type="NCBI Taxonomy" id="2857107"/>
    <lineage>
        <taxon>Bacteria</taxon>
        <taxon>Pseudomonadati</taxon>
        <taxon>Pseudomonadota</taxon>
        <taxon>Gammaproteobacteria</taxon>
        <taxon>Cellvibrionales</taxon>
        <taxon>Spongiibacteraceae</taxon>
        <taxon>Zhongshania</taxon>
    </lineage>
</organism>
<proteinExistence type="predicted"/>
<dbReference type="Proteomes" id="UP001166291">
    <property type="component" value="Unassembled WGS sequence"/>
</dbReference>
<dbReference type="EMBL" id="JAHWDQ010000004">
    <property type="protein sequence ID" value="MBW2942151.1"/>
    <property type="molecule type" value="Genomic_DNA"/>
</dbReference>
<dbReference type="RefSeq" id="WP_219044388.1">
    <property type="nucleotide sequence ID" value="NZ_JAHWDQ010000004.1"/>
</dbReference>
<evidence type="ECO:0000313" key="2">
    <source>
        <dbReference type="Proteomes" id="UP001166291"/>
    </source>
</evidence>
<keyword evidence="2" id="KW-1185">Reference proteome</keyword>
<comment type="caution">
    <text evidence="1">The sequence shown here is derived from an EMBL/GenBank/DDBJ whole genome shotgun (WGS) entry which is preliminary data.</text>
</comment>
<name>A0ABS6VV35_9GAMM</name>
<evidence type="ECO:0000313" key="1">
    <source>
        <dbReference type="EMBL" id="MBW2942151.1"/>
    </source>
</evidence>
<dbReference type="InterPro" id="IPR021783">
    <property type="entry name" value="DUF3348"/>
</dbReference>